<proteinExistence type="predicted"/>
<dbReference type="EMBL" id="VNJI01000005">
    <property type="protein sequence ID" value="TVY10887.1"/>
    <property type="molecule type" value="Genomic_DNA"/>
</dbReference>
<organism evidence="1 2">
    <name type="scientific">Paenibacillus cremeus</name>
    <dbReference type="NCBI Taxonomy" id="2163881"/>
    <lineage>
        <taxon>Bacteria</taxon>
        <taxon>Bacillati</taxon>
        <taxon>Bacillota</taxon>
        <taxon>Bacilli</taxon>
        <taxon>Bacillales</taxon>
        <taxon>Paenibacillaceae</taxon>
        <taxon>Paenibacillus</taxon>
    </lineage>
</organism>
<evidence type="ECO:0000313" key="2">
    <source>
        <dbReference type="Proteomes" id="UP000317036"/>
    </source>
</evidence>
<evidence type="ECO:0000313" key="1">
    <source>
        <dbReference type="EMBL" id="TVY10887.1"/>
    </source>
</evidence>
<dbReference type="RefSeq" id="WP_144844229.1">
    <property type="nucleotide sequence ID" value="NZ_VNJI01000005.1"/>
</dbReference>
<dbReference type="OrthoDB" id="2879344at2"/>
<protein>
    <submittedName>
        <fullName evidence="1">Uncharacterized protein</fullName>
    </submittedName>
</protein>
<name>A0A559KFJ1_9BACL</name>
<dbReference type="Proteomes" id="UP000317036">
    <property type="component" value="Unassembled WGS sequence"/>
</dbReference>
<comment type="caution">
    <text evidence="1">The sequence shown here is derived from an EMBL/GenBank/DDBJ whole genome shotgun (WGS) entry which is preliminary data.</text>
</comment>
<keyword evidence="2" id="KW-1185">Reference proteome</keyword>
<sequence>MKSKGYDAEFLQALDKQCEQIIEFTLKHHNDHPQQMSLIEGLARVCVMLAETKRQELQYGFIKVFDPQYYIELKMAEIMRKLEV</sequence>
<gene>
    <name evidence="1" type="ORF">FPZ49_05225</name>
</gene>
<accession>A0A559KFJ1</accession>
<dbReference type="AlphaFoldDB" id="A0A559KFJ1"/>
<reference evidence="1 2" key="1">
    <citation type="submission" date="2019-07" db="EMBL/GenBank/DDBJ databases">
        <authorList>
            <person name="Kim J."/>
        </authorList>
    </citation>
    <scope>NUCLEOTIDE SEQUENCE [LARGE SCALE GENOMIC DNA]</scope>
    <source>
        <strain evidence="1 2">JC52</strain>
    </source>
</reference>